<dbReference type="InterPro" id="IPR004773">
    <property type="entry name" value="K/Na_transp_Trk1/HKT1"/>
</dbReference>
<gene>
    <name evidence="12" type="ORF">PECM_007703</name>
</gene>
<comment type="similarity">
    <text evidence="2 10">Belongs to the TrkH potassium transport family.</text>
</comment>
<dbReference type="OrthoDB" id="9999863at2759"/>
<evidence type="ECO:0000256" key="4">
    <source>
        <dbReference type="ARBA" id="ARBA00022538"/>
    </source>
</evidence>
<comment type="caution">
    <text evidence="12">The sequence shown here is derived from an EMBL/GenBank/DDBJ whole genome shotgun (WGS) entry which is preliminary data.</text>
</comment>
<evidence type="ECO:0000313" key="13">
    <source>
        <dbReference type="Proteomes" id="UP000631181"/>
    </source>
</evidence>
<evidence type="ECO:0000256" key="1">
    <source>
        <dbReference type="ARBA" id="ARBA00004141"/>
    </source>
</evidence>
<evidence type="ECO:0000256" key="3">
    <source>
        <dbReference type="ARBA" id="ARBA00022448"/>
    </source>
</evidence>
<dbReference type="InterPro" id="IPR015958">
    <property type="entry name" value="Trk1_fungi"/>
</dbReference>
<dbReference type="GO" id="GO:0030007">
    <property type="term" value="P:intracellular potassium ion homeostasis"/>
    <property type="evidence" value="ECO:0007669"/>
    <property type="project" value="UniProtKB-UniRule"/>
</dbReference>
<dbReference type="PANTHER" id="PTHR31064">
    <property type="entry name" value="POTASSIUM TRANSPORT PROTEIN DDB_G0292412-RELATED"/>
    <property type="match status" value="1"/>
</dbReference>
<feature type="region of interest" description="Disordered" evidence="11">
    <location>
        <begin position="127"/>
        <end position="205"/>
    </location>
</feature>
<keyword evidence="13" id="KW-1185">Reference proteome</keyword>
<feature type="compositionally biased region" description="Polar residues" evidence="11">
    <location>
        <begin position="817"/>
        <end position="826"/>
    </location>
</feature>
<feature type="compositionally biased region" description="Basic and acidic residues" evidence="11">
    <location>
        <begin position="134"/>
        <end position="149"/>
    </location>
</feature>
<dbReference type="InterPro" id="IPR051143">
    <property type="entry name" value="TrkH_K-transport"/>
</dbReference>
<dbReference type="GO" id="GO:0005886">
    <property type="term" value="C:plasma membrane"/>
    <property type="evidence" value="ECO:0007669"/>
    <property type="project" value="InterPro"/>
</dbReference>
<sequence>MFSSLVHRLNRAKQQAPLLNRMHLNFIFVHYFYVFSFVIIGSIILYAGGNLAYVDALFHAAGATTQSGLNTVDLNQMYLYQQIALYFITMMCTPIFIHGGLVFVRLYWFEKRFQHVVQDARALRSTRSRMRTVTSDKDHRETDRGEQGIRGRSIVVLRNNAGDARGNRLPNPMGQPAELQTEEETTDGNPSSEATSPEESREPTVERRFGLGSLRVPSQLSPEHHIAFLEKQRKNKGALRIPSPREYDRGGQPEALEDEDVNEEDPDANKQTTSPQSPRHRTQTESSEIEQAGPLEGPHITINEPDLPRTRTRGDTFARLDTRPTIHEEVTKDGDENALGPSNTRGTFRGIFRSLTQERERPTQPYLSWNATVARNSNFVDLTEEQRDELGGIEYRALKTLAVVLITYYVGYHLLGIICIMPWILTEDYWGQIVASDGLGRPWWAIFTAGSAFNDLGFTLTPDSMVSFQTAIFPLLLFTFLIIIGNTGFPCMLRLMIWVMSKCVRQGSALWEELKFLLDHPRRCFTLLFPRNASWWLFAILVALNGIDLIFFIILDLNDPTVTALSPGIRVVDGLFQAASTRTAGFSVVSLSALHPAIQVSYLIMMYISVFPIAISMRRTNVYEEMSLGIYGSEEENDEETQTAPSYIGAHLRRQLSFDLWYVFLGLFIITIAEGSRLQANDLNFQVFSVLFEVVSAYGTVGLSFGYPGVNTSLSGQFNTVSKLVIIAMQIRGRHRGLPYSLDRAVMLPSDALNRQEVEESERRMRRRTSNLSGAESFSRPRSRRLSQSQGDNGLSSGLDSYDWETHRAGNGDSLVHRSSTLRSNR</sequence>
<feature type="transmembrane region" description="Helical" evidence="10">
    <location>
        <begin position="656"/>
        <end position="673"/>
    </location>
</feature>
<feature type="transmembrane region" description="Helical" evidence="10">
    <location>
        <begin position="471"/>
        <end position="493"/>
    </location>
</feature>
<dbReference type="PANTHER" id="PTHR31064:SF30">
    <property type="entry name" value="HIGH-AFFINITY POTASSIUM TRANSPORT PROTEIN-RELATED"/>
    <property type="match status" value="1"/>
</dbReference>
<evidence type="ECO:0000256" key="5">
    <source>
        <dbReference type="ARBA" id="ARBA00022692"/>
    </source>
</evidence>
<evidence type="ECO:0000256" key="8">
    <source>
        <dbReference type="ARBA" id="ARBA00023065"/>
    </source>
</evidence>
<dbReference type="GO" id="GO:0140107">
    <property type="term" value="F:high-affinity potassium ion transmembrane transporter activity"/>
    <property type="evidence" value="ECO:0007669"/>
    <property type="project" value="TreeGrafter"/>
</dbReference>
<reference evidence="12" key="1">
    <citation type="journal article" date="2020" name="Front. Microbiol.">
        <title>Gene regulatory networks of Penicillium echinulatum 2HH and Penicillium oxalicum 114-2 inferred by a computational biology approach.</title>
        <authorList>
            <person name="Lenz A.R."/>
            <person name="Galan-Vasquez E."/>
            <person name="Balbinot E."/>
            <person name="De Abreu F.P."/>
            <person name="De Oliveira N.S."/>
            <person name="Da Rosa L.O."/>
            <person name="De Avila E Silva S."/>
            <person name="Camassola M."/>
            <person name="Dillon A.J.P."/>
            <person name="Perez-Rueda E."/>
        </authorList>
    </citation>
    <scope>NUCLEOTIDE SEQUENCE</scope>
    <source>
        <strain evidence="12">S1M29</strain>
    </source>
</reference>
<evidence type="ECO:0000256" key="7">
    <source>
        <dbReference type="ARBA" id="ARBA00022989"/>
    </source>
</evidence>
<dbReference type="Pfam" id="PF02386">
    <property type="entry name" value="TrkH"/>
    <property type="match status" value="1"/>
</dbReference>
<dbReference type="AlphaFoldDB" id="A0A8J8WG76"/>
<evidence type="ECO:0000256" key="10">
    <source>
        <dbReference type="PIRNR" id="PIRNR002450"/>
    </source>
</evidence>
<organism evidence="12 13">
    <name type="scientific">Penicillium ucsense</name>
    <dbReference type="NCBI Taxonomy" id="2839758"/>
    <lineage>
        <taxon>Eukaryota</taxon>
        <taxon>Fungi</taxon>
        <taxon>Dikarya</taxon>
        <taxon>Ascomycota</taxon>
        <taxon>Pezizomycotina</taxon>
        <taxon>Eurotiomycetes</taxon>
        <taxon>Eurotiomycetidae</taxon>
        <taxon>Eurotiales</taxon>
        <taxon>Aspergillaceae</taxon>
        <taxon>Penicillium</taxon>
    </lineage>
</organism>
<keyword evidence="9 10" id="KW-0472">Membrane</keyword>
<dbReference type="NCBIfam" id="TIGR00934">
    <property type="entry name" value="2a38euk"/>
    <property type="match status" value="1"/>
</dbReference>
<feature type="transmembrane region" description="Helical" evidence="10">
    <location>
        <begin position="83"/>
        <end position="108"/>
    </location>
</feature>
<dbReference type="EMBL" id="WIWV01000072">
    <property type="protein sequence ID" value="KAF7714887.1"/>
    <property type="molecule type" value="Genomic_DNA"/>
</dbReference>
<protein>
    <recommendedName>
        <fullName evidence="10">Potassium transport protein</fullName>
    </recommendedName>
</protein>
<feature type="compositionally biased region" description="Polar residues" evidence="11">
    <location>
        <begin position="187"/>
        <end position="197"/>
    </location>
</feature>
<evidence type="ECO:0000256" key="9">
    <source>
        <dbReference type="ARBA" id="ARBA00023136"/>
    </source>
</evidence>
<accession>A0A8J8WG76</accession>
<keyword evidence="6 10" id="KW-0630">Potassium</keyword>
<evidence type="ECO:0000256" key="2">
    <source>
        <dbReference type="ARBA" id="ARBA00009137"/>
    </source>
</evidence>
<name>A0A8J8WG76_9EURO</name>
<feature type="region of interest" description="Disordered" evidence="11">
    <location>
        <begin position="756"/>
        <end position="826"/>
    </location>
</feature>
<dbReference type="GO" id="GO:1990573">
    <property type="term" value="P:potassium ion import across plasma membrane"/>
    <property type="evidence" value="ECO:0007669"/>
    <property type="project" value="TreeGrafter"/>
</dbReference>
<dbReference type="PIRSF" id="PIRSF002450">
    <property type="entry name" value="K+_transpter_TRK"/>
    <property type="match status" value="1"/>
</dbReference>
<feature type="transmembrane region" description="Helical" evidence="10">
    <location>
        <begin position="535"/>
        <end position="555"/>
    </location>
</feature>
<proteinExistence type="inferred from homology"/>
<feature type="transmembrane region" description="Helical" evidence="10">
    <location>
        <begin position="24"/>
        <end position="47"/>
    </location>
</feature>
<keyword evidence="5 10" id="KW-0812">Transmembrane</keyword>
<dbReference type="Proteomes" id="UP000631181">
    <property type="component" value="Unassembled WGS sequence"/>
</dbReference>
<feature type="transmembrane region" description="Helical" evidence="10">
    <location>
        <begin position="685"/>
        <end position="707"/>
    </location>
</feature>
<comment type="subcellular location">
    <subcellularLocation>
        <location evidence="1">Membrane</location>
        <topology evidence="1">Multi-pass membrane protein</topology>
    </subcellularLocation>
</comment>
<keyword evidence="3 10" id="KW-0813">Transport</keyword>
<keyword evidence="8 10" id="KW-0406">Ion transport</keyword>
<evidence type="ECO:0000313" key="12">
    <source>
        <dbReference type="EMBL" id="KAF7714887.1"/>
    </source>
</evidence>
<evidence type="ECO:0000256" key="11">
    <source>
        <dbReference type="SAM" id="MobiDB-lite"/>
    </source>
</evidence>
<feature type="compositionally biased region" description="Polar residues" evidence="11">
    <location>
        <begin position="790"/>
        <end position="799"/>
    </location>
</feature>
<keyword evidence="4 10" id="KW-0633">Potassium transport</keyword>
<feature type="transmembrane region" description="Helical" evidence="10">
    <location>
        <begin position="401"/>
        <end position="425"/>
    </location>
</feature>
<keyword evidence="7 10" id="KW-1133">Transmembrane helix</keyword>
<feature type="region of interest" description="Disordered" evidence="11">
    <location>
        <begin position="230"/>
        <end position="311"/>
    </location>
</feature>
<feature type="compositionally biased region" description="Acidic residues" evidence="11">
    <location>
        <begin position="255"/>
        <end position="266"/>
    </location>
</feature>
<dbReference type="InterPro" id="IPR003445">
    <property type="entry name" value="Cat_transpt"/>
</dbReference>
<feature type="transmembrane region" description="Helical" evidence="10">
    <location>
        <begin position="597"/>
        <end position="617"/>
    </location>
</feature>
<evidence type="ECO:0000256" key="6">
    <source>
        <dbReference type="ARBA" id="ARBA00022958"/>
    </source>
</evidence>